<dbReference type="PRINTS" id="PR00437">
    <property type="entry name" value="SMALLCYTKCXC"/>
</dbReference>
<evidence type="ECO:0000256" key="6">
    <source>
        <dbReference type="SAM" id="SignalP"/>
    </source>
</evidence>
<comment type="function">
    <text evidence="5">Ligand for cxcr3.2. Chemotactic for macrophages.</text>
</comment>
<evidence type="ECO:0000256" key="4">
    <source>
        <dbReference type="ARBA" id="ARBA00022525"/>
    </source>
</evidence>
<evidence type="ECO:0000313" key="10">
    <source>
        <dbReference type="Proteomes" id="UP000472267"/>
    </source>
</evidence>
<dbReference type="InterPro" id="IPR033899">
    <property type="entry name" value="CXC_Chemokine_domain"/>
</dbReference>
<dbReference type="GO" id="GO:0006955">
    <property type="term" value="P:immune response"/>
    <property type="evidence" value="ECO:0007669"/>
    <property type="project" value="InterPro"/>
</dbReference>
<feature type="chain" id="PRO_5044627366" evidence="6">
    <location>
        <begin position="21"/>
        <end position="93"/>
    </location>
</feature>
<dbReference type="Gene3D" id="2.40.50.40">
    <property type="match status" value="1"/>
</dbReference>
<dbReference type="RefSeq" id="XP_029948927.1">
    <property type="nucleotide sequence ID" value="XM_030093067.1"/>
</dbReference>
<evidence type="ECO:0000259" key="7">
    <source>
        <dbReference type="SMART" id="SM00199"/>
    </source>
</evidence>
<dbReference type="GeneID" id="115389610"/>
<dbReference type="AlphaFoldDB" id="A0A672J088"/>
<dbReference type="InterPro" id="IPR001089">
    <property type="entry name" value="Chemokine_CXC"/>
</dbReference>
<gene>
    <name evidence="9" type="primary">LOC115389610</name>
    <name evidence="8" type="synonym">LOC115389968</name>
</gene>
<evidence type="ECO:0000256" key="5">
    <source>
        <dbReference type="ARBA" id="ARBA00054901"/>
    </source>
</evidence>
<dbReference type="InterPro" id="IPR036048">
    <property type="entry name" value="Interleukin_8-like_sf"/>
</dbReference>
<sequence>MSVIKTVALLSLLTIYEVVSVGDQVGDRCRCINKETKPIGRHIAMLEVKPQNSHCPEPEIIATLKRDGQRVCLDPKAPWVRKVLERTNATQTT</sequence>
<dbReference type="PANTHER" id="PTHR12015:SF210">
    <property type="entry name" value="C-X-C MOTIF CHEMOKINE 9"/>
    <property type="match status" value="1"/>
</dbReference>
<dbReference type="Ensembl" id="ENSSFAT00005043898.1">
    <property type="protein sequence ID" value="ENSSFAP00005042362.1"/>
    <property type="gene ID" value="ENSSFAG00005021023.1"/>
</dbReference>
<dbReference type="SMART" id="SM00199">
    <property type="entry name" value="SCY"/>
    <property type="match status" value="1"/>
</dbReference>
<reference evidence="9" key="2">
    <citation type="submission" date="2025-05" db="UniProtKB">
        <authorList>
            <consortium name="Ensembl"/>
        </authorList>
    </citation>
    <scope>IDENTIFICATION</scope>
</reference>
<name>A0A672J088_SALFA</name>
<evidence type="ECO:0000256" key="1">
    <source>
        <dbReference type="ARBA" id="ARBA00004613"/>
    </source>
</evidence>
<keyword evidence="3" id="KW-0202">Cytokine</keyword>
<keyword evidence="6" id="KW-0732">Signal</keyword>
<dbReference type="GO" id="GO:0005615">
    <property type="term" value="C:extracellular space"/>
    <property type="evidence" value="ECO:0007669"/>
    <property type="project" value="UniProtKB-KW"/>
</dbReference>
<dbReference type="Ensembl" id="ENSSFAT00005048192.1">
    <property type="protein sequence ID" value="ENSSFAP00005046607.1"/>
    <property type="gene ID" value="ENSSFAG00005022714.1"/>
</dbReference>
<dbReference type="OrthoDB" id="9937393at2759"/>
<dbReference type="InterPro" id="IPR001811">
    <property type="entry name" value="Chemokine_IL8-like_dom"/>
</dbReference>
<evidence type="ECO:0000313" key="9">
    <source>
        <dbReference type="Ensembl" id="ENSSFAP00005046607.1"/>
    </source>
</evidence>
<dbReference type="SUPFAM" id="SSF54117">
    <property type="entry name" value="Interleukin 8-like chemokines"/>
    <property type="match status" value="1"/>
</dbReference>
<dbReference type="GO" id="GO:0008009">
    <property type="term" value="F:chemokine activity"/>
    <property type="evidence" value="ECO:0007669"/>
    <property type="project" value="InterPro"/>
</dbReference>
<feature type="domain" description="Chemokine interleukin-8-like" evidence="7">
    <location>
        <begin position="26"/>
        <end position="87"/>
    </location>
</feature>
<dbReference type="InterPro" id="IPR039809">
    <property type="entry name" value="Chemokine_b/g/d"/>
</dbReference>
<organism evidence="9 10">
    <name type="scientific">Salarias fasciatus</name>
    <name type="common">Jewelled blenny</name>
    <name type="synonym">Blennius fasciatus</name>
    <dbReference type="NCBI Taxonomy" id="181472"/>
    <lineage>
        <taxon>Eukaryota</taxon>
        <taxon>Metazoa</taxon>
        <taxon>Chordata</taxon>
        <taxon>Craniata</taxon>
        <taxon>Vertebrata</taxon>
        <taxon>Euteleostomi</taxon>
        <taxon>Actinopterygii</taxon>
        <taxon>Neopterygii</taxon>
        <taxon>Teleostei</taxon>
        <taxon>Neoteleostei</taxon>
        <taxon>Acanthomorphata</taxon>
        <taxon>Ovalentaria</taxon>
        <taxon>Blenniimorphae</taxon>
        <taxon>Blenniiformes</taxon>
        <taxon>Blennioidei</taxon>
        <taxon>Blenniidae</taxon>
        <taxon>Salariinae</taxon>
        <taxon>Salarias</taxon>
    </lineage>
</organism>
<accession>A0A672J088</accession>
<comment type="subcellular location">
    <subcellularLocation>
        <location evidence="1">Secreted</location>
    </subcellularLocation>
</comment>
<dbReference type="FunFam" id="2.40.50.40:FF:000004">
    <property type="entry name" value="C-X-C motif chemokine"/>
    <property type="match status" value="1"/>
</dbReference>
<protein>
    <submittedName>
        <fullName evidence="9">Platelet factor 4-like</fullName>
    </submittedName>
</protein>
<dbReference type="GO" id="GO:0042056">
    <property type="term" value="F:chemoattractant activity"/>
    <property type="evidence" value="ECO:0007669"/>
    <property type="project" value="UniProtKB-ARBA"/>
</dbReference>
<dbReference type="Pfam" id="PF00048">
    <property type="entry name" value="IL8"/>
    <property type="match status" value="1"/>
</dbReference>
<dbReference type="GO" id="GO:0006952">
    <property type="term" value="P:defense response"/>
    <property type="evidence" value="ECO:0007669"/>
    <property type="project" value="InterPro"/>
</dbReference>
<dbReference type="CDD" id="cd00273">
    <property type="entry name" value="Chemokine_CXC"/>
    <property type="match status" value="1"/>
</dbReference>
<keyword evidence="4" id="KW-0964">Secreted</keyword>
<feature type="signal peptide" evidence="6">
    <location>
        <begin position="1"/>
        <end position="20"/>
    </location>
</feature>
<comment type="similarity">
    <text evidence="2">Belongs to the intercrine alpha (chemokine CxC) family.</text>
</comment>
<dbReference type="PRINTS" id="PR00436">
    <property type="entry name" value="INTERLEUKIN8"/>
</dbReference>
<reference evidence="9" key="1">
    <citation type="submission" date="2019-06" db="EMBL/GenBank/DDBJ databases">
        <authorList>
            <consortium name="Wellcome Sanger Institute Data Sharing"/>
        </authorList>
    </citation>
    <scope>NUCLEOTIDE SEQUENCE [LARGE SCALE GENOMIC DNA]</scope>
</reference>
<dbReference type="PANTHER" id="PTHR12015">
    <property type="entry name" value="SMALL INDUCIBLE CYTOKINE A"/>
    <property type="match status" value="1"/>
</dbReference>
<proteinExistence type="inferred from homology"/>
<evidence type="ECO:0000256" key="2">
    <source>
        <dbReference type="ARBA" id="ARBA00010665"/>
    </source>
</evidence>
<evidence type="ECO:0000313" key="8">
    <source>
        <dbReference type="Ensembl" id="ENSSFAP00005042362.1"/>
    </source>
</evidence>
<dbReference type="OMA" id="MNLRCRC"/>
<dbReference type="Proteomes" id="UP000472267">
    <property type="component" value="Chromosome 6"/>
</dbReference>
<keyword evidence="10" id="KW-1185">Reference proteome</keyword>
<evidence type="ECO:0000256" key="3">
    <source>
        <dbReference type="ARBA" id="ARBA00022514"/>
    </source>
</evidence>